<feature type="chain" id="PRO_5019427716" evidence="1">
    <location>
        <begin position="28"/>
        <end position="412"/>
    </location>
</feature>
<proteinExistence type="predicted"/>
<dbReference type="OrthoDB" id="8576304at2"/>
<reference evidence="2" key="1">
    <citation type="submission" date="2014-10" db="EMBL/GenBank/DDBJ databases">
        <title>Massilia sp. genome.</title>
        <authorList>
            <person name="Xu B."/>
            <person name="Dai L."/>
            <person name="Huang Z."/>
        </authorList>
    </citation>
    <scope>NUCLEOTIDE SEQUENCE [LARGE SCALE GENOMIC DNA]</scope>
    <source>
        <strain evidence="2">CFS-1</strain>
    </source>
</reference>
<gene>
    <name evidence="2" type="ORF">NM04_12345</name>
</gene>
<dbReference type="EMBL" id="JSAB01000115">
    <property type="protein sequence ID" value="RNF30495.1"/>
    <property type="molecule type" value="Genomic_DNA"/>
</dbReference>
<protein>
    <submittedName>
        <fullName evidence="2">Exopolysaccharide biosynthesis protein EpsL</fullName>
    </submittedName>
</protein>
<dbReference type="AlphaFoldDB" id="A0A422QKG5"/>
<name>A0A422QKG5_9BURK</name>
<feature type="signal peptide" evidence="1">
    <location>
        <begin position="1"/>
        <end position="27"/>
    </location>
</feature>
<organism evidence="2 3">
    <name type="scientific">Massilia aurea</name>
    <dbReference type="NCBI Taxonomy" id="373040"/>
    <lineage>
        <taxon>Bacteria</taxon>
        <taxon>Pseudomonadati</taxon>
        <taxon>Pseudomonadota</taxon>
        <taxon>Betaproteobacteria</taxon>
        <taxon>Burkholderiales</taxon>
        <taxon>Oxalobacteraceae</taxon>
        <taxon>Telluria group</taxon>
        <taxon>Massilia</taxon>
    </lineage>
</organism>
<dbReference type="RefSeq" id="WP_123069823.1">
    <property type="nucleotide sequence ID" value="NZ_JSAB01000115.1"/>
</dbReference>
<keyword evidence="3" id="KW-1185">Reference proteome</keyword>
<evidence type="ECO:0000313" key="3">
    <source>
        <dbReference type="Proteomes" id="UP000283254"/>
    </source>
</evidence>
<evidence type="ECO:0000256" key="1">
    <source>
        <dbReference type="SAM" id="SignalP"/>
    </source>
</evidence>
<dbReference type="SUPFAM" id="SSF56935">
    <property type="entry name" value="Porins"/>
    <property type="match status" value="1"/>
</dbReference>
<dbReference type="Proteomes" id="UP000283254">
    <property type="component" value="Unassembled WGS sequence"/>
</dbReference>
<dbReference type="NCBIfam" id="TIGR03014">
    <property type="entry name" value="EpsL"/>
    <property type="match status" value="1"/>
</dbReference>
<dbReference type="InterPro" id="IPR017465">
    <property type="entry name" value="EpsL_proteobac"/>
</dbReference>
<sequence>MPFNPASHRLRTVAALATVLCSFPAVSAPNDGRQEDGLRLLGGIGWAYDDNILRVADMRVADDEQPFDGQRSDSYRTLEAGIVLDKTISRQRIAATAKVSKVKFDHFDQLDYDGRDLQASWFWQAGKGYEGRVEALYIKTLAPYTDFDSDERNLRRQRRQLVDAGWKLHPGWKLRASAARDKYTYELEAQRYNDRTEKTYEAELQYRPKSGSTVGLVARRVKGTYPYRRPYNSSVLTDDFTQDELKARVDWLASGSTTLQALVGYARRDQPSYGEGRTSGVNGRVTWLYKPQGKISYGASLWREFAPIESVRVSTTLNKGASLQATWLATDRIRVDARASYEKRDYTAREEFAGLDDLNDAIRSASLRALWQVRPKVQVIAGYAYESRTGSQALGTGKFDANMVQLSANVLF</sequence>
<evidence type="ECO:0000313" key="2">
    <source>
        <dbReference type="EMBL" id="RNF30495.1"/>
    </source>
</evidence>
<accession>A0A422QKG5</accession>
<keyword evidence="1" id="KW-0732">Signal</keyword>
<comment type="caution">
    <text evidence="2">The sequence shown here is derived from an EMBL/GenBank/DDBJ whole genome shotgun (WGS) entry which is preliminary data.</text>
</comment>